<organism evidence="15 16">
    <name type="scientific">Bifidobacterium crudilactis</name>
    <dbReference type="NCBI Taxonomy" id="327277"/>
    <lineage>
        <taxon>Bacteria</taxon>
        <taxon>Bacillati</taxon>
        <taxon>Actinomycetota</taxon>
        <taxon>Actinomycetes</taxon>
        <taxon>Bifidobacteriales</taxon>
        <taxon>Bifidobacteriaceae</taxon>
        <taxon>Bifidobacterium</taxon>
    </lineage>
</organism>
<feature type="transmembrane region" description="Helical" evidence="13">
    <location>
        <begin position="679"/>
        <end position="699"/>
    </location>
</feature>
<evidence type="ECO:0000256" key="3">
    <source>
        <dbReference type="ARBA" id="ARBA00005417"/>
    </source>
</evidence>
<evidence type="ECO:0000313" key="15">
    <source>
        <dbReference type="EMBL" id="NLT80069.1"/>
    </source>
</evidence>
<evidence type="ECO:0000256" key="4">
    <source>
        <dbReference type="ARBA" id="ARBA00022448"/>
    </source>
</evidence>
<sequence>MKESSDSSTCIVSLRDVAFSYDRGHTWSLRHISLDIHAGERIFVVGANGSGKSTLSRIIAAFVSPDAGRVSYFGTETFDDGAIDAESYRQARHRIGMVFQNTEDQIVTTVTKDDVAFGPENLSVPRDEIIERVGQSLEQVSMASSALRDPTKMSGGQQQRVAIAGALAMHPDLLVLDEPEAMLDSEGRQDVMQVLDELSSRGTAIVHVTHDVEDLSAADRVIVLDHGTLITDCPPASLQAALDKSSDVHHDAHILDACGVPGISDLPDASQSGPVDSLREHPQAANGLKAPTPLPPSSMSWQAEISEGTVIDVRHVSFRFSDGDHDALRDVSFQAQRGEVIAIVGHNGSGKSTLSRLLCALAAPTTGTIRVCGIPVTRKGKSAGRKALKALRHRVGYVMQHPERQLFADTVADDVSYGPKNLGYSPQEVRHRADQAMEFLGIAGLRDRSPFELSGGQQRLAAIAGVIACTPDVLVMDEPTANLDSAARTRMNALIEDLSERGVTIIMTTHSLEDARTLAHRTLWLEEGEVKAFGASAQVLNEYRHPLSATPSTGAKHDTSATLDTHGRSRTDVTDAGTVGDDPKASSSFARIDPRAKMLGCLAMMLTAFFITTPYQLALGAMMTLVVTAASRIPPLRILRSVRVFLAMFVIMGLLNLLVVHTGTILAQWGPLTLSSGGMWSAVLYTCRFAMVIILGAVVMQTTTPTQMTDAFESLLKPFKMLGMHTHEISLVMSLALRFIPILTKETASVMDAQAARGGSVESGGPLQRIRAVTAIIVPVFAGTLRHADNLGLALDARCYEGGANRTHLRVLRLSKRDGVFSALVVCYILALLVLL</sequence>
<dbReference type="SUPFAM" id="SSF52540">
    <property type="entry name" value="P-loop containing nucleoside triphosphate hydrolases"/>
    <property type="match status" value="2"/>
</dbReference>
<feature type="domain" description="ABC transporter" evidence="14">
    <location>
        <begin position="12"/>
        <end position="251"/>
    </location>
</feature>
<name>A0A971CZL6_9BIFI</name>
<feature type="region of interest" description="Disordered" evidence="12">
    <location>
        <begin position="266"/>
        <end position="295"/>
    </location>
</feature>
<evidence type="ECO:0000256" key="8">
    <source>
        <dbReference type="ARBA" id="ARBA00022840"/>
    </source>
</evidence>
<proteinExistence type="inferred from homology"/>
<dbReference type="Pfam" id="PF02361">
    <property type="entry name" value="CbiQ"/>
    <property type="match status" value="1"/>
</dbReference>
<dbReference type="GO" id="GO:0016887">
    <property type="term" value="F:ATP hydrolysis activity"/>
    <property type="evidence" value="ECO:0007669"/>
    <property type="project" value="InterPro"/>
</dbReference>
<keyword evidence="6 13" id="KW-0812">Transmembrane</keyword>
<dbReference type="InterPro" id="IPR017871">
    <property type="entry name" value="ABC_transporter-like_CS"/>
</dbReference>
<evidence type="ECO:0000256" key="12">
    <source>
        <dbReference type="SAM" id="MobiDB-lite"/>
    </source>
</evidence>
<dbReference type="PANTHER" id="PTHR43553:SF24">
    <property type="entry name" value="ENERGY-COUPLING FACTOR TRANSPORTER ATP-BINDING PROTEIN ECFA1"/>
    <property type="match status" value="1"/>
</dbReference>
<evidence type="ECO:0000256" key="13">
    <source>
        <dbReference type="SAM" id="Phobius"/>
    </source>
</evidence>
<evidence type="ECO:0000256" key="2">
    <source>
        <dbReference type="ARBA" id="ARBA00004236"/>
    </source>
</evidence>
<evidence type="ECO:0000256" key="10">
    <source>
        <dbReference type="ARBA" id="ARBA00022989"/>
    </source>
</evidence>
<dbReference type="GO" id="GO:0043190">
    <property type="term" value="C:ATP-binding cassette (ABC) transporter complex"/>
    <property type="evidence" value="ECO:0007669"/>
    <property type="project" value="TreeGrafter"/>
</dbReference>
<evidence type="ECO:0000256" key="9">
    <source>
        <dbReference type="ARBA" id="ARBA00022967"/>
    </source>
</evidence>
<feature type="transmembrane region" description="Helical" evidence="13">
    <location>
        <begin position="642"/>
        <end position="667"/>
    </location>
</feature>
<dbReference type="Gene3D" id="3.40.50.300">
    <property type="entry name" value="P-loop containing nucleotide triphosphate hydrolases"/>
    <property type="match status" value="2"/>
</dbReference>
<dbReference type="InterPro" id="IPR003593">
    <property type="entry name" value="AAA+_ATPase"/>
</dbReference>
<keyword evidence="5" id="KW-1003">Cell membrane</keyword>
<evidence type="ECO:0000256" key="11">
    <source>
        <dbReference type="ARBA" id="ARBA00023136"/>
    </source>
</evidence>
<dbReference type="PROSITE" id="PS50893">
    <property type="entry name" value="ABC_TRANSPORTER_2"/>
    <property type="match status" value="2"/>
</dbReference>
<dbReference type="InterPro" id="IPR027417">
    <property type="entry name" value="P-loop_NTPase"/>
</dbReference>
<protein>
    <submittedName>
        <fullName evidence="15">ATP-binding cassette domain-containing protein</fullName>
    </submittedName>
</protein>
<keyword evidence="11 13" id="KW-0472">Membrane</keyword>
<feature type="region of interest" description="Disordered" evidence="12">
    <location>
        <begin position="548"/>
        <end position="580"/>
    </location>
</feature>
<comment type="caution">
    <text evidence="15">The sequence shown here is derived from an EMBL/GenBank/DDBJ whole genome shotgun (WGS) entry which is preliminary data.</text>
</comment>
<dbReference type="GO" id="GO:0005524">
    <property type="term" value="F:ATP binding"/>
    <property type="evidence" value="ECO:0007669"/>
    <property type="project" value="UniProtKB-KW"/>
</dbReference>
<dbReference type="CDD" id="cd16914">
    <property type="entry name" value="EcfT"/>
    <property type="match status" value="1"/>
</dbReference>
<keyword evidence="10 13" id="KW-1133">Transmembrane helix</keyword>
<reference evidence="15" key="1">
    <citation type="journal article" date="2020" name="Biotechnol. Biofuels">
        <title>New insights from the biogas microbiome by comprehensive genome-resolved metagenomics of nearly 1600 species originating from multiple anaerobic digesters.</title>
        <authorList>
            <person name="Campanaro S."/>
            <person name="Treu L."/>
            <person name="Rodriguez-R L.M."/>
            <person name="Kovalovszki A."/>
            <person name="Ziels R.M."/>
            <person name="Maus I."/>
            <person name="Zhu X."/>
            <person name="Kougias P.G."/>
            <person name="Basile A."/>
            <person name="Luo G."/>
            <person name="Schluter A."/>
            <person name="Konstantinidis K.T."/>
            <person name="Angelidaki I."/>
        </authorList>
    </citation>
    <scope>NUCLEOTIDE SEQUENCE</scope>
    <source>
        <strain evidence="15">AS01afH2WH_6</strain>
    </source>
</reference>
<feature type="domain" description="ABC transporter" evidence="14">
    <location>
        <begin position="311"/>
        <end position="552"/>
    </location>
</feature>
<evidence type="ECO:0000256" key="7">
    <source>
        <dbReference type="ARBA" id="ARBA00022741"/>
    </source>
</evidence>
<feature type="compositionally biased region" description="Basic and acidic residues" evidence="12">
    <location>
        <begin position="555"/>
        <end position="573"/>
    </location>
</feature>
<evidence type="ECO:0000256" key="5">
    <source>
        <dbReference type="ARBA" id="ARBA00022475"/>
    </source>
</evidence>
<accession>A0A971CZL6</accession>
<dbReference type="NCBIfam" id="NF010167">
    <property type="entry name" value="PRK13648.1"/>
    <property type="match status" value="2"/>
</dbReference>
<dbReference type="GO" id="GO:0042626">
    <property type="term" value="F:ATPase-coupled transmembrane transporter activity"/>
    <property type="evidence" value="ECO:0007669"/>
    <property type="project" value="TreeGrafter"/>
</dbReference>
<dbReference type="InterPro" id="IPR003439">
    <property type="entry name" value="ABC_transporter-like_ATP-bd"/>
</dbReference>
<evidence type="ECO:0000313" key="16">
    <source>
        <dbReference type="Proteomes" id="UP000767327"/>
    </source>
</evidence>
<dbReference type="InterPro" id="IPR050095">
    <property type="entry name" value="ECF_ABC_transporter_ATP-bd"/>
</dbReference>
<keyword evidence="8 15" id="KW-0067">ATP-binding</keyword>
<dbReference type="EMBL" id="JAAXZR010000025">
    <property type="protein sequence ID" value="NLT80069.1"/>
    <property type="molecule type" value="Genomic_DNA"/>
</dbReference>
<comment type="similarity">
    <text evidence="3">Belongs to the ABC transporter superfamily.</text>
</comment>
<dbReference type="PANTHER" id="PTHR43553">
    <property type="entry name" value="HEAVY METAL TRANSPORTER"/>
    <property type="match status" value="1"/>
</dbReference>
<evidence type="ECO:0000256" key="1">
    <source>
        <dbReference type="ARBA" id="ARBA00004141"/>
    </source>
</evidence>
<feature type="transmembrane region" description="Helical" evidence="13">
    <location>
        <begin position="819"/>
        <end position="835"/>
    </location>
</feature>
<dbReference type="FunFam" id="3.40.50.300:FF:000224">
    <property type="entry name" value="Energy-coupling factor transporter ATP-binding protein EcfA"/>
    <property type="match status" value="2"/>
</dbReference>
<feature type="transmembrane region" description="Helical" evidence="13">
    <location>
        <begin position="602"/>
        <end position="630"/>
    </location>
</feature>
<evidence type="ECO:0000259" key="14">
    <source>
        <dbReference type="PROSITE" id="PS50893"/>
    </source>
</evidence>
<comment type="subcellular location">
    <subcellularLocation>
        <location evidence="2">Cell membrane</location>
    </subcellularLocation>
    <subcellularLocation>
        <location evidence="1">Membrane</location>
        <topology evidence="1">Multi-pass membrane protein</topology>
    </subcellularLocation>
</comment>
<reference evidence="15" key="2">
    <citation type="submission" date="2020-01" db="EMBL/GenBank/DDBJ databases">
        <authorList>
            <person name="Campanaro S."/>
        </authorList>
    </citation>
    <scope>NUCLEOTIDE SEQUENCE</scope>
    <source>
        <strain evidence="15">AS01afH2WH_6</strain>
    </source>
</reference>
<keyword evidence="7" id="KW-0547">Nucleotide-binding</keyword>
<keyword evidence="9" id="KW-1278">Translocase</keyword>
<dbReference type="InterPro" id="IPR003339">
    <property type="entry name" value="ABC/ECF_trnsptr_transmembrane"/>
</dbReference>
<dbReference type="RefSeq" id="WP_273174114.1">
    <property type="nucleotide sequence ID" value="NZ_JAAXZR010000025.1"/>
</dbReference>
<dbReference type="PROSITE" id="PS00211">
    <property type="entry name" value="ABC_TRANSPORTER_1"/>
    <property type="match status" value="2"/>
</dbReference>
<keyword evidence="4" id="KW-0813">Transport</keyword>
<dbReference type="SMART" id="SM00382">
    <property type="entry name" value="AAA"/>
    <property type="match status" value="2"/>
</dbReference>
<dbReference type="Pfam" id="PF00005">
    <property type="entry name" value="ABC_tran"/>
    <property type="match status" value="2"/>
</dbReference>
<dbReference type="CDD" id="cd03225">
    <property type="entry name" value="ABC_cobalt_CbiO_domain1"/>
    <property type="match status" value="2"/>
</dbReference>
<dbReference type="AlphaFoldDB" id="A0A971CZL6"/>
<dbReference type="Proteomes" id="UP000767327">
    <property type="component" value="Unassembled WGS sequence"/>
</dbReference>
<gene>
    <name evidence="15" type="ORF">GXW98_07295</name>
</gene>
<dbReference type="InterPro" id="IPR015856">
    <property type="entry name" value="ABC_transpr_CbiO/EcfA_su"/>
</dbReference>
<evidence type="ECO:0000256" key="6">
    <source>
        <dbReference type="ARBA" id="ARBA00022692"/>
    </source>
</evidence>